<dbReference type="PANTHER" id="PTHR21481:SF4">
    <property type="entry name" value="PROTEIN TRANSPARENT TESTA 9"/>
    <property type="match status" value="1"/>
</dbReference>
<feature type="compositionally biased region" description="Basic residues" evidence="1">
    <location>
        <begin position="1"/>
        <end position="24"/>
    </location>
</feature>
<dbReference type="Proteomes" id="UP000000763">
    <property type="component" value="Chromosome 4"/>
</dbReference>
<feature type="compositionally biased region" description="Polar residues" evidence="1">
    <location>
        <begin position="440"/>
        <end position="454"/>
    </location>
</feature>
<dbReference type="AlphaFoldDB" id="Q0JEC0"/>
<reference evidence="4" key="2">
    <citation type="journal article" date="2008" name="Nucleic Acids Res.">
        <title>The rice annotation project database (RAP-DB): 2008 update.</title>
        <authorList>
            <consortium name="The rice annotation project (RAP)"/>
        </authorList>
    </citation>
    <scope>GENOME REANNOTATION</scope>
    <source>
        <strain evidence="4">cv. Nipponbare</strain>
    </source>
</reference>
<accession>Q0JEC0</accession>
<reference evidence="3 4" key="1">
    <citation type="journal article" date="2005" name="Nature">
        <title>The map-based sequence of the rice genome.</title>
        <authorList>
            <consortium name="International rice genome sequencing project (IRGSP)"/>
            <person name="Matsumoto T."/>
            <person name="Wu J."/>
            <person name="Kanamori H."/>
            <person name="Katayose Y."/>
            <person name="Fujisawa M."/>
            <person name="Namiki N."/>
            <person name="Mizuno H."/>
            <person name="Yamamoto K."/>
            <person name="Antonio B.A."/>
            <person name="Baba T."/>
            <person name="Sakata K."/>
            <person name="Nagamura Y."/>
            <person name="Aoki H."/>
            <person name="Arikawa K."/>
            <person name="Arita K."/>
            <person name="Bito T."/>
            <person name="Chiden Y."/>
            <person name="Fujitsuka N."/>
            <person name="Fukunaka R."/>
            <person name="Hamada M."/>
            <person name="Harada C."/>
            <person name="Hayashi A."/>
            <person name="Hijishita S."/>
            <person name="Honda M."/>
            <person name="Hosokawa S."/>
            <person name="Ichikawa Y."/>
            <person name="Idonuma A."/>
            <person name="Iijima M."/>
            <person name="Ikeda M."/>
            <person name="Ikeno M."/>
            <person name="Ito K."/>
            <person name="Ito S."/>
            <person name="Ito T."/>
            <person name="Ito Y."/>
            <person name="Ito Y."/>
            <person name="Iwabuchi A."/>
            <person name="Kamiya K."/>
            <person name="Karasawa W."/>
            <person name="Kurita K."/>
            <person name="Katagiri S."/>
            <person name="Kikuta A."/>
            <person name="Kobayashi H."/>
            <person name="Kobayashi N."/>
            <person name="Machita K."/>
            <person name="Maehara T."/>
            <person name="Masukawa M."/>
            <person name="Mizubayashi T."/>
            <person name="Mukai Y."/>
            <person name="Nagasaki H."/>
            <person name="Nagata Y."/>
            <person name="Naito S."/>
            <person name="Nakashima M."/>
            <person name="Nakama Y."/>
            <person name="Nakamichi Y."/>
            <person name="Nakamura M."/>
            <person name="Meguro A."/>
            <person name="Negishi M."/>
            <person name="Ohta I."/>
            <person name="Ohta T."/>
            <person name="Okamoto M."/>
            <person name="Ono N."/>
            <person name="Saji S."/>
            <person name="Sakaguchi M."/>
            <person name="Sakai K."/>
            <person name="Shibata M."/>
            <person name="Shimokawa T."/>
            <person name="Song J."/>
            <person name="Takazaki Y."/>
            <person name="Terasawa K."/>
            <person name="Tsugane M."/>
            <person name="Tsuji K."/>
            <person name="Ueda S."/>
            <person name="Waki K."/>
            <person name="Yamagata H."/>
            <person name="Yamamoto M."/>
            <person name="Yamamoto S."/>
            <person name="Yamane H."/>
            <person name="Yoshiki S."/>
            <person name="Yoshihara R."/>
            <person name="Yukawa K."/>
            <person name="Zhong H."/>
            <person name="Yano M."/>
            <person name="Yuan Q."/>
            <person name="Ouyang S."/>
            <person name="Liu J."/>
            <person name="Jones K.M."/>
            <person name="Gansberger K."/>
            <person name="Moffat K."/>
            <person name="Hill J."/>
            <person name="Bera J."/>
            <person name="Fadrosh D."/>
            <person name="Jin S."/>
            <person name="Johri S."/>
            <person name="Kim M."/>
            <person name="Overton L."/>
            <person name="Reardon M."/>
            <person name="Tsitrin T."/>
            <person name="Vuong H."/>
            <person name="Weaver B."/>
            <person name="Ciecko A."/>
            <person name="Tallon L."/>
            <person name="Jackson J."/>
            <person name="Pai G."/>
            <person name="Aken S.V."/>
            <person name="Utterback T."/>
            <person name="Reidmuller S."/>
            <person name="Feldblyum T."/>
            <person name="Hsiao J."/>
            <person name="Zismann V."/>
            <person name="Iobst S."/>
            <person name="de Vazeille A.R."/>
            <person name="Buell C.R."/>
            <person name="Ying K."/>
            <person name="Li Y."/>
            <person name="Lu T."/>
            <person name="Huang Y."/>
            <person name="Zhao Q."/>
            <person name="Feng Q."/>
            <person name="Zhang L."/>
            <person name="Zhu J."/>
            <person name="Weng Q."/>
            <person name="Mu J."/>
            <person name="Lu Y."/>
            <person name="Fan D."/>
            <person name="Liu Y."/>
            <person name="Guan J."/>
            <person name="Zhang Y."/>
            <person name="Yu S."/>
            <person name="Liu X."/>
            <person name="Zhang Y."/>
            <person name="Hong G."/>
            <person name="Han B."/>
            <person name="Choisne N."/>
            <person name="Demange N."/>
            <person name="Orjeda G."/>
            <person name="Samain S."/>
            <person name="Cattolico L."/>
            <person name="Pelletier E."/>
            <person name="Couloux A."/>
            <person name="Segurens B."/>
            <person name="Wincker P."/>
            <person name="D'Hont A."/>
            <person name="Scarpelli C."/>
            <person name="Weissenbach J."/>
            <person name="Salanoubat M."/>
            <person name="Quetier F."/>
            <person name="Yu Y."/>
            <person name="Kim H.R."/>
            <person name="Rambo T."/>
            <person name="Currie J."/>
            <person name="Collura K."/>
            <person name="Luo M."/>
            <person name="Yang T."/>
            <person name="Ammiraju J.S.S."/>
            <person name="Engler F."/>
            <person name="Soderlund C."/>
            <person name="Wing R.A."/>
            <person name="Palmer L.E."/>
            <person name="de la Bastide M."/>
            <person name="Spiegel L."/>
            <person name="Nascimento L."/>
            <person name="Zutavern T."/>
            <person name="O'Shaughnessy A."/>
            <person name="Dike S."/>
            <person name="Dedhia N."/>
            <person name="Preston R."/>
            <person name="Balija V."/>
            <person name="McCombie W.R."/>
            <person name="Chow T."/>
            <person name="Chen H."/>
            <person name="Chung M."/>
            <person name="Chen C."/>
            <person name="Shaw J."/>
            <person name="Wu H."/>
            <person name="Hsiao K."/>
            <person name="Chao Y."/>
            <person name="Chu M."/>
            <person name="Cheng C."/>
            <person name="Hour A."/>
            <person name="Lee P."/>
            <person name="Lin S."/>
            <person name="Lin Y."/>
            <person name="Liou J."/>
            <person name="Liu S."/>
            <person name="Hsing Y."/>
            <person name="Raghuvanshi S."/>
            <person name="Mohanty A."/>
            <person name="Bharti A.K."/>
            <person name="Gaur A."/>
            <person name="Gupta V."/>
            <person name="Kumar D."/>
            <person name="Ravi V."/>
            <person name="Vij S."/>
            <person name="Kapur A."/>
            <person name="Khurana P."/>
            <person name="Khurana P."/>
            <person name="Khurana J.P."/>
            <person name="Tyagi A.K."/>
            <person name="Gaikwad K."/>
            <person name="Singh A."/>
            <person name="Dalal V."/>
            <person name="Srivastava S."/>
            <person name="Dixit A."/>
            <person name="Pal A.K."/>
            <person name="Ghazi I.A."/>
            <person name="Yadav M."/>
            <person name="Pandit A."/>
            <person name="Bhargava A."/>
            <person name="Sureshbabu K."/>
            <person name="Batra K."/>
            <person name="Sharma T.R."/>
            <person name="Mohapatra T."/>
            <person name="Singh N.K."/>
            <person name="Messing J."/>
            <person name="Nelson A.B."/>
            <person name="Fuks G."/>
            <person name="Kavchok S."/>
            <person name="Keizer G."/>
            <person name="Linton E."/>
            <person name="Llaca V."/>
            <person name="Song R."/>
            <person name="Tanyolac B."/>
            <person name="Young S."/>
            <person name="Ho-Il K."/>
            <person name="Hahn J.H."/>
            <person name="Sangsakoo G."/>
            <person name="Vanavichit A."/>
            <person name="de Mattos Luiz.A.T."/>
            <person name="Zimmer P.D."/>
            <person name="Malone G."/>
            <person name="Dellagostin O."/>
            <person name="de Oliveira A.C."/>
            <person name="Bevan M."/>
            <person name="Bancroft I."/>
            <person name="Minx P."/>
            <person name="Cordum H."/>
            <person name="Wilson R."/>
            <person name="Cheng Z."/>
            <person name="Jin W."/>
            <person name="Jiang J."/>
            <person name="Leong S.A."/>
            <person name="Iwama H."/>
            <person name="Gojobori T."/>
            <person name="Itoh T."/>
            <person name="Niimura Y."/>
            <person name="Fujii Y."/>
            <person name="Habara T."/>
            <person name="Sakai H."/>
            <person name="Sato Y."/>
            <person name="Wilson G."/>
            <person name="Kumar K."/>
            <person name="McCouch S."/>
            <person name="Juretic N."/>
            <person name="Hoen D."/>
            <person name="Wright S."/>
            <person name="Bruskiewich R."/>
            <person name="Bureau T."/>
            <person name="Miyao A."/>
            <person name="Hirochika H."/>
            <person name="Nishikawa T."/>
            <person name="Kadowaki K."/>
            <person name="Sugiura M."/>
            <person name="Burr B."/>
            <person name="Sasaki T."/>
        </authorList>
    </citation>
    <scope>NUCLEOTIDE SEQUENCE [LARGE SCALE GENOMIC DNA]</scope>
    <source>
        <strain evidence="4">cv. Nipponbare</strain>
    </source>
</reference>
<organism evidence="3 4">
    <name type="scientific">Oryza sativa subsp. japonica</name>
    <name type="common">Rice</name>
    <dbReference type="NCBI Taxonomy" id="39947"/>
    <lineage>
        <taxon>Eukaryota</taxon>
        <taxon>Viridiplantae</taxon>
        <taxon>Streptophyta</taxon>
        <taxon>Embryophyta</taxon>
        <taxon>Tracheophyta</taxon>
        <taxon>Spermatophyta</taxon>
        <taxon>Magnoliopsida</taxon>
        <taxon>Liliopsida</taxon>
        <taxon>Poales</taxon>
        <taxon>Poaceae</taxon>
        <taxon>BOP clade</taxon>
        <taxon>Oryzoideae</taxon>
        <taxon>Oryzeae</taxon>
        <taxon>Oryzinae</taxon>
        <taxon>Oryza</taxon>
        <taxon>Oryza sativa</taxon>
    </lineage>
</organism>
<dbReference type="InterPro" id="IPR039272">
    <property type="entry name" value="CLEC16A/TT9"/>
</dbReference>
<protein>
    <submittedName>
        <fullName evidence="3">Os04g0298600 protein</fullName>
    </submittedName>
</protein>
<dbReference type="Pfam" id="PF09758">
    <property type="entry name" value="FPL"/>
    <property type="match status" value="1"/>
</dbReference>
<feature type="compositionally biased region" description="Polar residues" evidence="1">
    <location>
        <begin position="419"/>
        <end position="431"/>
    </location>
</feature>
<feature type="region of interest" description="Disordered" evidence="1">
    <location>
        <begin position="1"/>
        <end position="58"/>
    </location>
</feature>
<evidence type="ECO:0000259" key="2">
    <source>
        <dbReference type="Pfam" id="PF09758"/>
    </source>
</evidence>
<dbReference type="KEGG" id="dosa:Os04g0298600"/>
<dbReference type="EMBL" id="AP008210">
    <property type="protein sequence ID" value="BAF14317.1"/>
    <property type="molecule type" value="Genomic_DNA"/>
</dbReference>
<dbReference type="PANTHER" id="PTHR21481">
    <property type="entry name" value="PROTEIN CLEC16A"/>
    <property type="match status" value="1"/>
</dbReference>
<evidence type="ECO:0000313" key="4">
    <source>
        <dbReference type="Proteomes" id="UP000000763"/>
    </source>
</evidence>
<feature type="region of interest" description="Disordered" evidence="1">
    <location>
        <begin position="404"/>
        <end position="454"/>
    </location>
</feature>
<evidence type="ECO:0000256" key="1">
    <source>
        <dbReference type="SAM" id="MobiDB-lite"/>
    </source>
</evidence>
<name>Q0JEC0_ORYSJ</name>
<gene>
    <name evidence="3" type="ordered locus">Os04g0298600</name>
</gene>
<evidence type="ECO:0000313" key="3">
    <source>
        <dbReference type="EMBL" id="BAF14317.1"/>
    </source>
</evidence>
<dbReference type="InterPro" id="IPR019155">
    <property type="entry name" value="CLEC16A/TT9_N"/>
</dbReference>
<proteinExistence type="predicted"/>
<feature type="domain" description="FPL" evidence="2">
    <location>
        <begin position="110"/>
        <end position="187"/>
    </location>
</feature>
<sequence>MRRAPHHHHHHCATVVGRRRRRRAGLPQPPPLLLRRSVPPRPATASRRRPPSRASAAAAGWRGGRVAADMWLFWRSRNRFSLEELRYLTDQLQKVHIVYEANKDFVVEALRSIAELMIYGDQHDPSYFEFFMEKQIMGEFARILRISKLSRVSLQLLQTMSIMIQNLRNEHSIYYIFSNEHINFLITAISGKLNKNTISLLVKTKNDEVISFPLYVEALKFAFHEDSMIRVAIRTLTLNVYHGRLDSLDGHYRSFLSVGDESVNRFVSRAPLSDYFSDMVNHFQKQCIDLDKLVVRSVRNADSAVPTASVEDAIVQIEDTLYYFSDVMSSGIPDLGRFITENILQLLVFRFLLPSLQRQSTDLGISVTTSMYLICCILHIFKNKDMASTVAAALFHQPDCHDRKQGTPNGYTSEHENGISDNQGTSTSDIDQSNEDKSDILSSSNTHCLPDDPSSSDCCQGNTLREHLLSYIISGDDFQALGSLCLFSTLLQTKELDESMLDALGILPQRKQHKKLLLQALVGEDLAERQLFSSSSGLADDSICSDFDMYVRKLQDKYGLKCHHPRQMTSKFHRYQVLDALVALFCRSNVSADVRLVGGWLFRQLLPHGEEEFTAFHLKWLKDSHKDYSIKLLDESGGCWRDLLVPIVKEAWKNCKKGDSSIAIAERIYEMVKEMWPQRFTSVIIVLMDMREQPRERTEMKANGFVLQRQVILFCLGETLTDQPPIFSPTDLPVNNRATLAGFDGSVPKPGLEVNLVDAVPCRIAFERGKERHFCFLALSNGTSGWILLLEELPLKEKRGIVRVTAPLAGSDPRIDEKHAKWLHLRIRPSTVPFLDTEKYKGKTRKYLVDGRWTLAFRDEQSLFRALKTWWQENPRRCHLRRASRSRSRRTVSFDKQDAQLNKTTR</sequence>